<protein>
    <submittedName>
        <fullName evidence="3">Uncharacterized protein</fullName>
    </submittedName>
</protein>
<gene>
    <name evidence="3" type="ORF">PPROV_000825200</name>
</gene>
<organism evidence="3 4">
    <name type="scientific">Pycnococcus provasolii</name>
    <dbReference type="NCBI Taxonomy" id="41880"/>
    <lineage>
        <taxon>Eukaryota</taxon>
        <taxon>Viridiplantae</taxon>
        <taxon>Chlorophyta</taxon>
        <taxon>Pseudoscourfieldiophyceae</taxon>
        <taxon>Pseudoscourfieldiales</taxon>
        <taxon>Pycnococcaceae</taxon>
        <taxon>Pycnococcus</taxon>
    </lineage>
</organism>
<proteinExistence type="predicted"/>
<sequence>MESARSKSPWEACAWSAGAPTAKQATKMRWKRPLMELRLNAERSVADLQEELRRRERETSSARALAETSANKTSELEEELARLRRELEAKNTLVEDGIASNASMQQRLTSADQGTIQLALKTVNELKTNLDELTREKETWRQRFDKADRERDMFEQRAIQFESKYEDMASENNKLQHELDSKGRKLDAEIAQRRQLVLDLDAAMMRATRAEADTKRMDELQVDFDTAKHKNVTLTNDLHSAQLSQENAERAKKHAVERAENAELMRDAVTSEIRAMRETMQNSLDEARHARERLEEVLNDLENKTNDIKMLQDEKLSLAKELEESTNTLELEIERLNRELLNMTGDKSLVADKLAKVSHAFIVARYVLQGVAYDENFYERHDQSTFKDDASDEVVGQSARRMLEGDPILEKAGKALGPMLHGMKDGTSALQKTKISLLLKSNMILRARIEQMNKEHMASEKAWLDATPAHEREMYARLLDPVHADALTRTTNEVKELRKEVQTATDMSHEVFRRSTKVTAIAEFWQNKFDHREDANTQSGESGVETWLAYVQSAMPAEDAEIPEIAKSAKLRLQVARTIVKVYTNFMKRTGPSPLEDRAQGIDYYNAALRTDTVFDSIHMVILKGFGTPFEEAMHGEKTDAYAAESIGGSTTDEYARARIADFLAVCKEHQHDPKIATFSRFCSIMPGFLSESSYHFFTDILDMIRRSVEQPTDWEDLLEEWENGVGNVPIKICHVILANVYNEQDVGNLDVKIRKVFAPDRIRKGKIGDNCVDLDGLLAVLLKEFHENKVPRNPMAHPRMGLAARDTTASAPPIQSTKSLRRMSSQKGSVQRSVREGDDMQSQYSSYSAVRKFATDAGSAHSGTNSPGVAGSPRAQSPRAQSPPVGSPPPRMAQTEVDPPTFAGVQEED</sequence>
<feature type="coiled-coil region" evidence="1">
    <location>
        <begin position="245"/>
        <end position="346"/>
    </location>
</feature>
<reference evidence="3" key="1">
    <citation type="submission" date="2020-10" db="EMBL/GenBank/DDBJ databases">
        <title>Unveiling of a novel bifunctional photoreceptor, Dualchrome1, isolated from a cosmopolitan green alga.</title>
        <authorList>
            <person name="Suzuki S."/>
            <person name="Kawachi M."/>
        </authorList>
    </citation>
    <scope>NUCLEOTIDE SEQUENCE</scope>
    <source>
        <strain evidence="3">NIES 2893</strain>
    </source>
</reference>
<name>A0A830HX39_9CHLO</name>
<dbReference type="EMBL" id="BNJQ01000025">
    <property type="protein sequence ID" value="GHP09517.1"/>
    <property type="molecule type" value="Genomic_DNA"/>
</dbReference>
<keyword evidence="4" id="KW-1185">Reference proteome</keyword>
<keyword evidence="1" id="KW-0175">Coiled coil</keyword>
<accession>A0A830HX39</accession>
<dbReference type="AlphaFoldDB" id="A0A830HX39"/>
<evidence type="ECO:0000256" key="2">
    <source>
        <dbReference type="SAM" id="MobiDB-lite"/>
    </source>
</evidence>
<feature type="region of interest" description="Disordered" evidence="2">
    <location>
        <begin position="55"/>
        <end position="76"/>
    </location>
</feature>
<feature type="compositionally biased region" description="Polar residues" evidence="2">
    <location>
        <begin position="808"/>
        <end position="833"/>
    </location>
</feature>
<feature type="region of interest" description="Disordered" evidence="2">
    <location>
        <begin position="793"/>
        <end position="910"/>
    </location>
</feature>
<evidence type="ECO:0000256" key="1">
    <source>
        <dbReference type="SAM" id="Coils"/>
    </source>
</evidence>
<comment type="caution">
    <text evidence="3">The sequence shown here is derived from an EMBL/GenBank/DDBJ whole genome shotgun (WGS) entry which is preliminary data.</text>
</comment>
<evidence type="ECO:0000313" key="3">
    <source>
        <dbReference type="EMBL" id="GHP09517.1"/>
    </source>
</evidence>
<dbReference type="Proteomes" id="UP000660262">
    <property type="component" value="Unassembled WGS sequence"/>
</dbReference>
<evidence type="ECO:0000313" key="4">
    <source>
        <dbReference type="Proteomes" id="UP000660262"/>
    </source>
</evidence>